<dbReference type="Proteomes" id="UP001292094">
    <property type="component" value="Unassembled WGS sequence"/>
</dbReference>
<sequence length="536" mass="62077">MDPTIPSHSQIIIQDHQYFPLEEEEEEEDIYIQNDELGAPQIPLKRMKIDEVRPHSTHQDIHTATTPLVKNDELVPVVMIKTKKNVFECPICKCQMSTRQALWKHKKRKHPGITTEENRNKNSLQCMDCEFRCPRVMDLIKHYEAQHDRRFLLQTQDFASEVEFLNWKEEEERTTKASFVQHCGPRQRENAIVQYFYCNRSGYFIAKGEGKRNIKRQGSSKIGATCPAFIKFVLSKVTGRGSAEYCLEHTHPCEFAHLRLSDGMQRRVASHLTKGVKIEEILDDVRCNAQASDRDSYIVRKDVQNIKHRLNRLDVNTEDRQPDNTNKITLLVQEMSSQKFNPILYYKGQGIESDVHEANDILIGIQTEFQKDMFLKYGKNCVCIDSLHETSQYDYFLIIIMVIDGMGEILPAAWLVSNKEDSCAVTAFFHALKDRIGNFETDIFMSDSASAFYNAWVSVFPTPKRRSHCSWVVDKNGCKNLQAHVTGHEMIIEEFGHLKTFHYGLNEQKFHKMLQEFDSWLSCVKTLVTLLHGSVC</sequence>
<protein>
    <recommendedName>
        <fullName evidence="1">C2H2-type domain-containing protein</fullName>
    </recommendedName>
</protein>
<gene>
    <name evidence="2" type="ORF">Pmani_017520</name>
</gene>
<dbReference type="Pfam" id="PF21056">
    <property type="entry name" value="ZSWIM1-3_RNaseH-like"/>
    <property type="match status" value="1"/>
</dbReference>
<dbReference type="AlphaFoldDB" id="A0AAE1PPA8"/>
<keyword evidence="3" id="KW-1185">Reference proteome</keyword>
<dbReference type="EMBL" id="JAWZYT010001576">
    <property type="protein sequence ID" value="KAK4310964.1"/>
    <property type="molecule type" value="Genomic_DNA"/>
</dbReference>
<evidence type="ECO:0000313" key="3">
    <source>
        <dbReference type="Proteomes" id="UP001292094"/>
    </source>
</evidence>
<dbReference type="PANTHER" id="PTHR33936:SF24">
    <property type="entry name" value="C2H2-TYPE DOMAIN-CONTAINING PROTEIN"/>
    <property type="match status" value="1"/>
</dbReference>
<name>A0AAE1PPA8_9EUCA</name>
<dbReference type="InterPro" id="IPR013087">
    <property type="entry name" value="Znf_C2H2_type"/>
</dbReference>
<dbReference type="PROSITE" id="PS00028">
    <property type="entry name" value="ZINC_FINGER_C2H2_1"/>
    <property type="match status" value="1"/>
</dbReference>
<dbReference type="Gene3D" id="3.30.160.60">
    <property type="entry name" value="Classic Zinc Finger"/>
    <property type="match status" value="1"/>
</dbReference>
<reference evidence="2" key="1">
    <citation type="submission" date="2023-11" db="EMBL/GenBank/DDBJ databases">
        <title>Genome assemblies of two species of porcelain crab, Petrolisthes cinctipes and Petrolisthes manimaculis (Anomura: Porcellanidae).</title>
        <authorList>
            <person name="Angst P."/>
        </authorList>
    </citation>
    <scope>NUCLEOTIDE SEQUENCE</scope>
    <source>
        <strain evidence="2">PB745_02</strain>
        <tissue evidence="2">Gill</tissue>
    </source>
</reference>
<dbReference type="PANTHER" id="PTHR33936">
    <property type="entry name" value="PROTEIN CBG17840"/>
    <property type="match status" value="1"/>
</dbReference>
<proteinExistence type="predicted"/>
<accession>A0AAE1PPA8</accession>
<organism evidence="2 3">
    <name type="scientific">Petrolisthes manimaculis</name>
    <dbReference type="NCBI Taxonomy" id="1843537"/>
    <lineage>
        <taxon>Eukaryota</taxon>
        <taxon>Metazoa</taxon>
        <taxon>Ecdysozoa</taxon>
        <taxon>Arthropoda</taxon>
        <taxon>Crustacea</taxon>
        <taxon>Multicrustacea</taxon>
        <taxon>Malacostraca</taxon>
        <taxon>Eumalacostraca</taxon>
        <taxon>Eucarida</taxon>
        <taxon>Decapoda</taxon>
        <taxon>Pleocyemata</taxon>
        <taxon>Anomura</taxon>
        <taxon>Galatheoidea</taxon>
        <taxon>Porcellanidae</taxon>
        <taxon>Petrolisthes</taxon>
    </lineage>
</organism>
<comment type="caution">
    <text evidence="2">The sequence shown here is derived from an EMBL/GenBank/DDBJ whole genome shotgun (WGS) entry which is preliminary data.</text>
</comment>
<dbReference type="InterPro" id="IPR052797">
    <property type="entry name" value="RegFact_GeneExpr_CellDeath"/>
</dbReference>
<evidence type="ECO:0000259" key="1">
    <source>
        <dbReference type="PROSITE" id="PS00028"/>
    </source>
</evidence>
<dbReference type="InterPro" id="IPR048324">
    <property type="entry name" value="ZSWIM1-3_RNaseH-like"/>
</dbReference>
<feature type="domain" description="C2H2-type" evidence="1">
    <location>
        <begin position="89"/>
        <end position="110"/>
    </location>
</feature>
<evidence type="ECO:0000313" key="2">
    <source>
        <dbReference type="EMBL" id="KAK4310964.1"/>
    </source>
</evidence>
<dbReference type="SMART" id="SM00355">
    <property type="entry name" value="ZnF_C2H2"/>
    <property type="match status" value="2"/>
</dbReference>